<evidence type="ECO:0000313" key="4">
    <source>
        <dbReference type="Proteomes" id="UP000198418"/>
    </source>
</evidence>
<reference evidence="4" key="1">
    <citation type="submission" date="2017-06" db="EMBL/GenBank/DDBJ databases">
        <authorList>
            <person name="Varghese N."/>
            <person name="Submissions S."/>
        </authorList>
    </citation>
    <scope>NUCLEOTIDE SEQUENCE [LARGE SCALE GENOMIC DNA]</scope>
    <source>
        <strain evidence="4">DSM 137</strain>
    </source>
</reference>
<evidence type="ECO:0000313" key="3">
    <source>
        <dbReference type="EMBL" id="SNB65179.1"/>
    </source>
</evidence>
<dbReference type="OrthoDB" id="9813918at2"/>
<dbReference type="PANTHER" id="PTHR42850:SF2">
    <property type="entry name" value="BLL5683 PROTEIN"/>
    <property type="match status" value="1"/>
</dbReference>
<dbReference type="InterPro" id="IPR029052">
    <property type="entry name" value="Metallo-depent_PP-like"/>
</dbReference>
<dbReference type="InterPro" id="IPR024654">
    <property type="entry name" value="Calcineurin-like_PHP_lpxH"/>
</dbReference>
<dbReference type="GO" id="GO:0005737">
    <property type="term" value="C:cytoplasm"/>
    <property type="evidence" value="ECO:0007669"/>
    <property type="project" value="TreeGrafter"/>
</dbReference>
<dbReference type="AlphaFoldDB" id="A0A212QZP7"/>
<dbReference type="CDD" id="cd00838">
    <property type="entry name" value="MPP_superfamily"/>
    <property type="match status" value="1"/>
</dbReference>
<proteinExistence type="inferred from homology"/>
<dbReference type="Proteomes" id="UP000198418">
    <property type="component" value="Unassembled WGS sequence"/>
</dbReference>
<dbReference type="EMBL" id="FYDG01000002">
    <property type="protein sequence ID" value="SNB65179.1"/>
    <property type="molecule type" value="Genomic_DNA"/>
</dbReference>
<organism evidence="3 4">
    <name type="scientific">Rhodoblastus acidophilus</name>
    <name type="common">Rhodopseudomonas acidophila</name>
    <dbReference type="NCBI Taxonomy" id="1074"/>
    <lineage>
        <taxon>Bacteria</taxon>
        <taxon>Pseudomonadati</taxon>
        <taxon>Pseudomonadota</taxon>
        <taxon>Alphaproteobacteria</taxon>
        <taxon>Hyphomicrobiales</taxon>
        <taxon>Rhodoblastaceae</taxon>
        <taxon>Rhodoblastus</taxon>
    </lineage>
</organism>
<dbReference type="PANTHER" id="PTHR42850">
    <property type="entry name" value="METALLOPHOSPHOESTERASE"/>
    <property type="match status" value="1"/>
</dbReference>
<dbReference type="InterPro" id="IPR050126">
    <property type="entry name" value="Ap4A_hydrolase"/>
</dbReference>
<sequence length="251" mass="27296">MRLALLTDIHGNREAFDACHAEARRLGAENFVYLGDLVGYGADPAYVVDRVAEDFATGGFGVMGNHDLGVVAPDARRLYDEARRALDYAGEQLDPAQKKFLAALPLTATRADASGREILFVHAEASAPGRFLYVQTAEDATRSMDATAASVTFCGHLHRPRLYHRSGAAPAIAFMPTATPTPLARSRRWLATLGSVGQPRDGDPRAAFALYDLDRAVLTFHRVDYDVEAAARKIVQAGLSEFFAERLFAGR</sequence>
<comment type="similarity">
    <text evidence="1">Belongs to the metallophosphoesterase superfamily. YfcE family.</text>
</comment>
<keyword evidence="4" id="KW-1185">Reference proteome</keyword>
<dbReference type="PIRSF" id="PIRSF000883">
    <property type="entry name" value="Pesterase_MJ0912"/>
    <property type="match status" value="1"/>
</dbReference>
<dbReference type="GO" id="GO:0016791">
    <property type="term" value="F:phosphatase activity"/>
    <property type="evidence" value="ECO:0007669"/>
    <property type="project" value="TreeGrafter"/>
</dbReference>
<feature type="domain" description="Calcineurin-like phosphoesterase" evidence="2">
    <location>
        <begin position="1"/>
        <end position="214"/>
    </location>
</feature>
<name>A0A212QZP7_RHOAC</name>
<dbReference type="Gene3D" id="3.60.21.10">
    <property type="match status" value="1"/>
</dbReference>
<evidence type="ECO:0000259" key="2">
    <source>
        <dbReference type="Pfam" id="PF12850"/>
    </source>
</evidence>
<protein>
    <submittedName>
        <fullName evidence="3">Predicted phosphodiesterase</fullName>
    </submittedName>
</protein>
<dbReference type="SUPFAM" id="SSF56300">
    <property type="entry name" value="Metallo-dependent phosphatases"/>
    <property type="match status" value="1"/>
</dbReference>
<dbReference type="InterPro" id="IPR011152">
    <property type="entry name" value="Pesterase_MJ0912"/>
</dbReference>
<dbReference type="RefSeq" id="WP_088519697.1">
    <property type="nucleotide sequence ID" value="NZ_FYDG01000002.1"/>
</dbReference>
<evidence type="ECO:0000256" key="1">
    <source>
        <dbReference type="ARBA" id="ARBA00008950"/>
    </source>
</evidence>
<gene>
    <name evidence="3" type="ORF">SAMN06265338_102163</name>
</gene>
<accession>A0A212QZP7</accession>
<dbReference type="Pfam" id="PF12850">
    <property type="entry name" value="Metallophos_2"/>
    <property type="match status" value="1"/>
</dbReference>